<evidence type="ECO:0000256" key="2">
    <source>
        <dbReference type="PROSITE-ProRule" id="PRU00708"/>
    </source>
</evidence>
<keyword evidence="4" id="KW-1185">Reference proteome</keyword>
<dbReference type="KEGG" id="smo:SELMODRAFT_418596"/>
<dbReference type="PROSITE" id="PS51375">
    <property type="entry name" value="PPR"/>
    <property type="match status" value="3"/>
</dbReference>
<dbReference type="HOGENOM" id="CLU_002706_0_0_1"/>
<gene>
    <name evidence="3" type="ORF">SELMODRAFT_418596</name>
</gene>
<dbReference type="NCBIfam" id="TIGR00756">
    <property type="entry name" value="PPR"/>
    <property type="match status" value="1"/>
</dbReference>
<evidence type="ECO:0008006" key="5">
    <source>
        <dbReference type="Google" id="ProtNLM"/>
    </source>
</evidence>
<sequence>MVVEIAIESGYLTNPFVASAVIHLLGRQAGSLFKARQLFDNISSPTAAAWNAMVAAYAWNGLFTEAYRAFCLMDLEGVQADDISFLNVLASCESFSIALVVQSEIQASATKTSRSRVLGTALITSYAKFGNLEAAIAVFYDIHELERDVVAYTALVGAYSMHGFSEKAIQLFCFMDLQGMKADEVVYVSLFDACSKDPGYLRQGLMLHEFLVESGVPLDLFREMSLEGVAGTLSTLVSVLEACTRVEDLPQVQLLHAIAKGLGMEAQVAASLVTAYGFCGDLHQAKSVFERTKALDVVLWTAMVAVYTKSGLPCSAAKTFQEMELEGVKADEVSLMAAIEALDLSFVHARNYYSKKEFDDLED</sequence>
<proteinExistence type="predicted"/>
<reference evidence="3 4" key="1">
    <citation type="journal article" date="2011" name="Science">
        <title>The Selaginella genome identifies genetic changes associated with the evolution of vascular plants.</title>
        <authorList>
            <person name="Banks J.A."/>
            <person name="Nishiyama T."/>
            <person name="Hasebe M."/>
            <person name="Bowman J.L."/>
            <person name="Gribskov M."/>
            <person name="dePamphilis C."/>
            <person name="Albert V.A."/>
            <person name="Aono N."/>
            <person name="Aoyama T."/>
            <person name="Ambrose B.A."/>
            <person name="Ashton N.W."/>
            <person name="Axtell M.J."/>
            <person name="Barker E."/>
            <person name="Barker M.S."/>
            <person name="Bennetzen J.L."/>
            <person name="Bonawitz N.D."/>
            <person name="Chapple C."/>
            <person name="Cheng C."/>
            <person name="Correa L.G."/>
            <person name="Dacre M."/>
            <person name="DeBarry J."/>
            <person name="Dreyer I."/>
            <person name="Elias M."/>
            <person name="Engstrom E.M."/>
            <person name="Estelle M."/>
            <person name="Feng L."/>
            <person name="Finet C."/>
            <person name="Floyd S.K."/>
            <person name="Frommer W.B."/>
            <person name="Fujita T."/>
            <person name="Gramzow L."/>
            <person name="Gutensohn M."/>
            <person name="Harholt J."/>
            <person name="Hattori M."/>
            <person name="Heyl A."/>
            <person name="Hirai T."/>
            <person name="Hiwatashi Y."/>
            <person name="Ishikawa M."/>
            <person name="Iwata M."/>
            <person name="Karol K.G."/>
            <person name="Koehler B."/>
            <person name="Kolukisaoglu U."/>
            <person name="Kubo M."/>
            <person name="Kurata T."/>
            <person name="Lalonde S."/>
            <person name="Li K."/>
            <person name="Li Y."/>
            <person name="Litt A."/>
            <person name="Lyons E."/>
            <person name="Manning G."/>
            <person name="Maruyama T."/>
            <person name="Michael T.P."/>
            <person name="Mikami K."/>
            <person name="Miyazaki S."/>
            <person name="Morinaga S."/>
            <person name="Murata T."/>
            <person name="Mueller-Roeber B."/>
            <person name="Nelson D.R."/>
            <person name="Obara M."/>
            <person name="Oguri Y."/>
            <person name="Olmstead R.G."/>
            <person name="Onodera N."/>
            <person name="Petersen B.L."/>
            <person name="Pils B."/>
            <person name="Prigge M."/>
            <person name="Rensing S.A."/>
            <person name="Riano-Pachon D.M."/>
            <person name="Roberts A.W."/>
            <person name="Sato Y."/>
            <person name="Scheller H.V."/>
            <person name="Schulz B."/>
            <person name="Schulz C."/>
            <person name="Shakirov E.V."/>
            <person name="Shibagaki N."/>
            <person name="Shinohara N."/>
            <person name="Shippen D.E."/>
            <person name="Soerensen I."/>
            <person name="Sotooka R."/>
            <person name="Sugimoto N."/>
            <person name="Sugita M."/>
            <person name="Sumikawa N."/>
            <person name="Tanurdzic M."/>
            <person name="Theissen G."/>
            <person name="Ulvskov P."/>
            <person name="Wakazuki S."/>
            <person name="Weng J.K."/>
            <person name="Willats W.W."/>
            <person name="Wipf D."/>
            <person name="Wolf P.G."/>
            <person name="Yang L."/>
            <person name="Zimmer A.D."/>
            <person name="Zhu Q."/>
            <person name="Mitros T."/>
            <person name="Hellsten U."/>
            <person name="Loque D."/>
            <person name="Otillar R."/>
            <person name="Salamov A."/>
            <person name="Schmutz J."/>
            <person name="Shapiro H."/>
            <person name="Lindquist E."/>
            <person name="Lucas S."/>
            <person name="Rokhsar D."/>
            <person name="Grigoriev I.V."/>
        </authorList>
    </citation>
    <scope>NUCLEOTIDE SEQUENCE [LARGE SCALE GENOMIC DNA]</scope>
</reference>
<dbReference type="eggNOG" id="KOG4197">
    <property type="taxonomic scope" value="Eukaryota"/>
</dbReference>
<accession>D8S676</accession>
<dbReference type="Gene3D" id="1.25.40.10">
    <property type="entry name" value="Tetratricopeptide repeat domain"/>
    <property type="match status" value="3"/>
</dbReference>
<dbReference type="PANTHER" id="PTHR47926:SF533">
    <property type="entry name" value="DYW DOMAIN-CONTAINING PROTEIN"/>
    <property type="match status" value="1"/>
</dbReference>
<dbReference type="GO" id="GO:0003723">
    <property type="term" value="F:RNA binding"/>
    <property type="evidence" value="ECO:0007669"/>
    <property type="project" value="InterPro"/>
</dbReference>
<dbReference type="EMBL" id="GL377603">
    <property type="protein sequence ID" value="EFJ20297.1"/>
    <property type="molecule type" value="Genomic_DNA"/>
</dbReference>
<feature type="repeat" description="PPR" evidence="2">
    <location>
        <begin position="46"/>
        <end position="80"/>
    </location>
</feature>
<keyword evidence="1" id="KW-0677">Repeat</keyword>
<dbReference type="AlphaFoldDB" id="D8S676"/>
<dbReference type="Pfam" id="PF13041">
    <property type="entry name" value="PPR_2"/>
    <property type="match status" value="1"/>
</dbReference>
<name>D8S676_SELML</name>
<dbReference type="Gramene" id="EFJ20297">
    <property type="protein sequence ID" value="EFJ20297"/>
    <property type="gene ID" value="SELMODRAFT_418596"/>
</dbReference>
<dbReference type="InterPro" id="IPR002885">
    <property type="entry name" value="PPR_rpt"/>
</dbReference>
<protein>
    <recommendedName>
        <fullName evidence="5">Pentacotripeptide-repeat region of PRORP domain-containing protein</fullName>
    </recommendedName>
</protein>
<feature type="repeat" description="PPR" evidence="2">
    <location>
        <begin position="296"/>
        <end position="330"/>
    </location>
</feature>
<dbReference type="InterPro" id="IPR046960">
    <property type="entry name" value="PPR_At4g14850-like_plant"/>
</dbReference>
<evidence type="ECO:0000313" key="3">
    <source>
        <dbReference type="EMBL" id="EFJ20297.1"/>
    </source>
</evidence>
<dbReference type="InterPro" id="IPR011990">
    <property type="entry name" value="TPR-like_helical_dom_sf"/>
</dbReference>
<dbReference type="Pfam" id="PF01535">
    <property type="entry name" value="PPR"/>
    <property type="match status" value="3"/>
</dbReference>
<dbReference type="STRING" id="88036.D8S676"/>
<evidence type="ECO:0000256" key="1">
    <source>
        <dbReference type="ARBA" id="ARBA00022737"/>
    </source>
</evidence>
<dbReference type="InParanoid" id="D8S676"/>
<feature type="repeat" description="PPR" evidence="2">
    <location>
        <begin position="148"/>
        <end position="182"/>
    </location>
</feature>
<organism evidence="4">
    <name type="scientific">Selaginella moellendorffii</name>
    <name type="common">Spikemoss</name>
    <dbReference type="NCBI Taxonomy" id="88036"/>
    <lineage>
        <taxon>Eukaryota</taxon>
        <taxon>Viridiplantae</taxon>
        <taxon>Streptophyta</taxon>
        <taxon>Embryophyta</taxon>
        <taxon>Tracheophyta</taxon>
        <taxon>Lycopodiopsida</taxon>
        <taxon>Selaginellales</taxon>
        <taxon>Selaginellaceae</taxon>
        <taxon>Selaginella</taxon>
    </lineage>
</organism>
<dbReference type="PANTHER" id="PTHR47926">
    <property type="entry name" value="PENTATRICOPEPTIDE REPEAT-CONTAINING PROTEIN"/>
    <property type="match status" value="1"/>
</dbReference>
<evidence type="ECO:0000313" key="4">
    <source>
        <dbReference type="Proteomes" id="UP000001514"/>
    </source>
</evidence>
<dbReference type="Proteomes" id="UP000001514">
    <property type="component" value="Unassembled WGS sequence"/>
</dbReference>
<dbReference type="GO" id="GO:0009451">
    <property type="term" value="P:RNA modification"/>
    <property type="evidence" value="ECO:0007669"/>
    <property type="project" value="InterPro"/>
</dbReference>